<sequence>MSSSSDYSEKHENGPTQPHAVDAQDVDVAAHVAVDTVVKPLTPEEALRLRRKIDWHLMPLMCALYLMTFADKTTLGQSAVLGIIPSNHLTQNQFNWLGTIFSLSFLVFEYPQNLALQYFPVGKWMSLNIFVWAVALLCHAACTSFGGLFAVRFILGMCEGAITPGFMIVTSMFYTREEQTRRVGYWFLMNGFAIIFLGFTSYGVLHTKTPNFKPWQWLMIITGLITLIVSVVFYFLFPDSPTNARFLTKEERIQAIERIKVNQSGVENKRWKKDQVIETLKDPKVWVMAAFAAIVNIPNSLINQRQIIVSQFGFTPFQTTLIGCVDGVVEILTIWLGVSLTRISFLGRGYTAIMMFVPALVGSILVNTLQDHNRIGLLFSYWVSVFFIVPFPIFLGWVGSIVSGHTKRTTTNAIVLIAYSLGNAAGPFMWKKQYQPRNHIPWAVISACIAAGAFLILVLRTMLARENARREKEERDETYDDVYIQREKDDGTRVEQRVDKVFLDLTDIQNRDFRYIL</sequence>
<protein>
    <submittedName>
        <fullName evidence="8">Membrane transporter</fullName>
    </submittedName>
</protein>
<accession>A0A4Y7SVL9</accession>
<organism evidence="8 9">
    <name type="scientific">Coprinellus micaceus</name>
    <name type="common">Glistening ink-cap mushroom</name>
    <name type="synonym">Coprinus micaceus</name>
    <dbReference type="NCBI Taxonomy" id="71717"/>
    <lineage>
        <taxon>Eukaryota</taxon>
        <taxon>Fungi</taxon>
        <taxon>Dikarya</taxon>
        <taxon>Basidiomycota</taxon>
        <taxon>Agaricomycotina</taxon>
        <taxon>Agaricomycetes</taxon>
        <taxon>Agaricomycetidae</taxon>
        <taxon>Agaricales</taxon>
        <taxon>Agaricineae</taxon>
        <taxon>Psathyrellaceae</taxon>
        <taxon>Coprinellus</taxon>
    </lineage>
</organism>
<dbReference type="PANTHER" id="PTHR43791">
    <property type="entry name" value="PERMEASE-RELATED"/>
    <property type="match status" value="1"/>
</dbReference>
<evidence type="ECO:0000313" key="9">
    <source>
        <dbReference type="Proteomes" id="UP000298030"/>
    </source>
</evidence>
<proteinExistence type="inferred from homology"/>
<dbReference type="EMBL" id="QPFP01000052">
    <property type="protein sequence ID" value="TEB25915.1"/>
    <property type="molecule type" value="Genomic_DNA"/>
</dbReference>
<evidence type="ECO:0000313" key="8">
    <source>
        <dbReference type="EMBL" id="TEB25915.1"/>
    </source>
</evidence>
<feature type="transmembrane region" description="Helical" evidence="7">
    <location>
        <begin position="375"/>
        <end position="398"/>
    </location>
</feature>
<dbReference type="STRING" id="71717.A0A4Y7SVL9"/>
<feature type="transmembrane region" description="Helical" evidence="7">
    <location>
        <begin position="186"/>
        <end position="205"/>
    </location>
</feature>
<feature type="transmembrane region" description="Helical" evidence="7">
    <location>
        <begin position="285"/>
        <end position="302"/>
    </location>
</feature>
<evidence type="ECO:0000256" key="5">
    <source>
        <dbReference type="ARBA" id="ARBA00023136"/>
    </source>
</evidence>
<keyword evidence="9" id="KW-1185">Reference proteome</keyword>
<comment type="caution">
    <text evidence="8">The sequence shown here is derived from an EMBL/GenBank/DDBJ whole genome shotgun (WGS) entry which is preliminary data.</text>
</comment>
<dbReference type="InterPro" id="IPR036259">
    <property type="entry name" value="MFS_trans_sf"/>
</dbReference>
<dbReference type="InterPro" id="IPR011701">
    <property type="entry name" value="MFS"/>
</dbReference>
<dbReference type="GO" id="GO:0016020">
    <property type="term" value="C:membrane"/>
    <property type="evidence" value="ECO:0007669"/>
    <property type="project" value="UniProtKB-SubCell"/>
</dbReference>
<reference evidence="8 9" key="1">
    <citation type="journal article" date="2019" name="Nat. Ecol. Evol.">
        <title>Megaphylogeny resolves global patterns of mushroom evolution.</title>
        <authorList>
            <person name="Varga T."/>
            <person name="Krizsan K."/>
            <person name="Foldi C."/>
            <person name="Dima B."/>
            <person name="Sanchez-Garcia M."/>
            <person name="Sanchez-Ramirez S."/>
            <person name="Szollosi G.J."/>
            <person name="Szarkandi J.G."/>
            <person name="Papp V."/>
            <person name="Albert L."/>
            <person name="Andreopoulos W."/>
            <person name="Angelini C."/>
            <person name="Antonin V."/>
            <person name="Barry K.W."/>
            <person name="Bougher N.L."/>
            <person name="Buchanan P."/>
            <person name="Buyck B."/>
            <person name="Bense V."/>
            <person name="Catcheside P."/>
            <person name="Chovatia M."/>
            <person name="Cooper J."/>
            <person name="Damon W."/>
            <person name="Desjardin D."/>
            <person name="Finy P."/>
            <person name="Geml J."/>
            <person name="Haridas S."/>
            <person name="Hughes K."/>
            <person name="Justo A."/>
            <person name="Karasinski D."/>
            <person name="Kautmanova I."/>
            <person name="Kiss B."/>
            <person name="Kocsube S."/>
            <person name="Kotiranta H."/>
            <person name="LaButti K.M."/>
            <person name="Lechner B.E."/>
            <person name="Liimatainen K."/>
            <person name="Lipzen A."/>
            <person name="Lukacs Z."/>
            <person name="Mihaltcheva S."/>
            <person name="Morgado L.N."/>
            <person name="Niskanen T."/>
            <person name="Noordeloos M.E."/>
            <person name="Ohm R.A."/>
            <person name="Ortiz-Santana B."/>
            <person name="Ovrebo C."/>
            <person name="Racz N."/>
            <person name="Riley R."/>
            <person name="Savchenko A."/>
            <person name="Shiryaev A."/>
            <person name="Soop K."/>
            <person name="Spirin V."/>
            <person name="Szebenyi C."/>
            <person name="Tomsovsky M."/>
            <person name="Tulloss R.E."/>
            <person name="Uehling J."/>
            <person name="Grigoriev I.V."/>
            <person name="Vagvolgyi C."/>
            <person name="Papp T."/>
            <person name="Martin F.M."/>
            <person name="Miettinen O."/>
            <person name="Hibbett D.S."/>
            <person name="Nagy L.G."/>
        </authorList>
    </citation>
    <scope>NUCLEOTIDE SEQUENCE [LARGE SCALE GENOMIC DNA]</scope>
    <source>
        <strain evidence="8 9">FP101781</strain>
    </source>
</reference>
<feature type="transmembrane region" description="Helical" evidence="7">
    <location>
        <begin position="442"/>
        <end position="463"/>
    </location>
</feature>
<evidence type="ECO:0000256" key="3">
    <source>
        <dbReference type="ARBA" id="ARBA00022692"/>
    </source>
</evidence>
<comment type="similarity">
    <text evidence="6">Belongs to the major facilitator superfamily. Allantoate permease family.</text>
</comment>
<dbReference type="Pfam" id="PF07690">
    <property type="entry name" value="MFS_1"/>
    <property type="match status" value="1"/>
</dbReference>
<feature type="transmembrane region" description="Helical" evidence="7">
    <location>
        <begin position="217"/>
        <end position="237"/>
    </location>
</feature>
<feature type="transmembrane region" description="Helical" evidence="7">
    <location>
        <begin position="90"/>
        <end position="108"/>
    </location>
</feature>
<dbReference type="AlphaFoldDB" id="A0A4Y7SVL9"/>
<dbReference type="OrthoDB" id="6730379at2759"/>
<dbReference type="FunFam" id="1.20.1250.20:FF:000064">
    <property type="entry name" value="MFS allantoate transporter"/>
    <property type="match status" value="1"/>
</dbReference>
<evidence type="ECO:0000256" key="2">
    <source>
        <dbReference type="ARBA" id="ARBA00022448"/>
    </source>
</evidence>
<dbReference type="Proteomes" id="UP000298030">
    <property type="component" value="Unassembled WGS sequence"/>
</dbReference>
<evidence type="ECO:0000256" key="7">
    <source>
        <dbReference type="SAM" id="Phobius"/>
    </source>
</evidence>
<feature type="transmembrane region" description="Helical" evidence="7">
    <location>
        <begin position="129"/>
        <end position="147"/>
    </location>
</feature>
<dbReference type="SUPFAM" id="SSF103473">
    <property type="entry name" value="MFS general substrate transporter"/>
    <property type="match status" value="1"/>
</dbReference>
<keyword evidence="2" id="KW-0813">Transport</keyword>
<keyword evidence="4 7" id="KW-1133">Transmembrane helix</keyword>
<evidence type="ECO:0000256" key="1">
    <source>
        <dbReference type="ARBA" id="ARBA00004141"/>
    </source>
</evidence>
<feature type="transmembrane region" description="Helical" evidence="7">
    <location>
        <begin position="350"/>
        <end position="369"/>
    </location>
</feature>
<feature type="transmembrane region" description="Helical" evidence="7">
    <location>
        <begin position="314"/>
        <end position="338"/>
    </location>
</feature>
<dbReference type="Gene3D" id="1.20.1250.20">
    <property type="entry name" value="MFS general substrate transporter like domains"/>
    <property type="match status" value="2"/>
</dbReference>
<gene>
    <name evidence="8" type="ORF">FA13DRAFT_1817153</name>
</gene>
<keyword evidence="5 7" id="KW-0472">Membrane</keyword>
<name>A0A4Y7SVL9_COPMI</name>
<dbReference type="GO" id="GO:0022857">
    <property type="term" value="F:transmembrane transporter activity"/>
    <property type="evidence" value="ECO:0007669"/>
    <property type="project" value="InterPro"/>
</dbReference>
<feature type="transmembrane region" description="Helical" evidence="7">
    <location>
        <begin position="410"/>
        <end position="430"/>
    </location>
</feature>
<evidence type="ECO:0000256" key="6">
    <source>
        <dbReference type="ARBA" id="ARBA00037968"/>
    </source>
</evidence>
<keyword evidence="3 7" id="KW-0812">Transmembrane</keyword>
<evidence type="ECO:0000256" key="4">
    <source>
        <dbReference type="ARBA" id="ARBA00022989"/>
    </source>
</evidence>
<comment type="subcellular location">
    <subcellularLocation>
        <location evidence="1">Membrane</location>
        <topology evidence="1">Multi-pass membrane protein</topology>
    </subcellularLocation>
</comment>
<dbReference type="PANTHER" id="PTHR43791:SF63">
    <property type="entry name" value="HIGH AFFINITY CYSTEINE TRANSPORTER"/>
    <property type="match status" value="1"/>
</dbReference>